<reference evidence="1" key="1">
    <citation type="submission" date="2013-04" db="EMBL/GenBank/DDBJ databases">
        <title>The genome sequencing project of 58 acetic acid bacteria.</title>
        <authorList>
            <person name="Okamoto-Kainuma A."/>
            <person name="Ishikawa M."/>
            <person name="Umino S."/>
            <person name="Koizumi Y."/>
            <person name="Shiwa Y."/>
            <person name="Yoshikawa H."/>
            <person name="Matsutani M."/>
            <person name="Matsushita K."/>
        </authorList>
    </citation>
    <scope>NUCLEOTIDE SEQUENCE</scope>
    <source>
        <strain evidence="1">NRIC 0535</strain>
    </source>
</reference>
<keyword evidence="2" id="KW-1185">Reference proteome</keyword>
<name>A0ABQ0Q322_9PROT</name>
<sequence length="129" mass="13654">MIDVFGIASGALGIVNPATTVTVTCSDGQTIEPDGSVTPKTFTLTVEADIQAVSAGDLEHVASINQQADMRAVYIRGGLKGLSRPLQVGGDLLNFYGSDWLVTQPVEEWGFGEWSKVIVTRQTAAPCPM</sequence>
<dbReference type="Proteomes" id="UP001062776">
    <property type="component" value="Unassembled WGS sequence"/>
</dbReference>
<evidence type="ECO:0000313" key="2">
    <source>
        <dbReference type="Proteomes" id="UP001062776"/>
    </source>
</evidence>
<proteinExistence type="predicted"/>
<comment type="caution">
    <text evidence="1">The sequence shown here is derived from an EMBL/GenBank/DDBJ whole genome shotgun (WGS) entry which is preliminary data.</text>
</comment>
<dbReference type="RefSeq" id="WP_264815531.1">
    <property type="nucleotide sequence ID" value="NZ_BAPV01000012.1"/>
</dbReference>
<dbReference type="EMBL" id="BAPV01000012">
    <property type="protein sequence ID" value="GBQ88971.1"/>
    <property type="molecule type" value="Genomic_DNA"/>
</dbReference>
<evidence type="ECO:0000313" key="1">
    <source>
        <dbReference type="EMBL" id="GBQ88971.1"/>
    </source>
</evidence>
<protein>
    <submittedName>
        <fullName evidence="1">Uncharacterized protein</fullName>
    </submittedName>
</protein>
<organism evidence="1 2">
    <name type="scientific">Asaia krungthepensis NRIC 0535</name>
    <dbReference type="NCBI Taxonomy" id="1307925"/>
    <lineage>
        <taxon>Bacteria</taxon>
        <taxon>Pseudomonadati</taxon>
        <taxon>Pseudomonadota</taxon>
        <taxon>Alphaproteobacteria</taxon>
        <taxon>Acetobacterales</taxon>
        <taxon>Acetobacteraceae</taxon>
        <taxon>Asaia</taxon>
    </lineage>
</organism>
<gene>
    <name evidence="1" type="ORF">AA0535_1677</name>
</gene>
<accession>A0ABQ0Q322</accession>